<keyword evidence="1" id="KW-0732">Signal</keyword>
<dbReference type="OrthoDB" id="69221at2759"/>
<proteinExistence type="predicted"/>
<evidence type="ECO:0000313" key="3">
    <source>
        <dbReference type="RefSeq" id="XP_026122163.1"/>
    </source>
</evidence>
<dbReference type="KEGG" id="caua:113105336"/>
<dbReference type="GeneID" id="113105336"/>
<organism evidence="2 3">
    <name type="scientific">Carassius auratus</name>
    <name type="common">Goldfish</name>
    <dbReference type="NCBI Taxonomy" id="7957"/>
    <lineage>
        <taxon>Eukaryota</taxon>
        <taxon>Metazoa</taxon>
        <taxon>Chordata</taxon>
        <taxon>Craniata</taxon>
        <taxon>Vertebrata</taxon>
        <taxon>Euteleostomi</taxon>
        <taxon>Actinopterygii</taxon>
        <taxon>Neopterygii</taxon>
        <taxon>Teleostei</taxon>
        <taxon>Ostariophysi</taxon>
        <taxon>Cypriniformes</taxon>
        <taxon>Cyprinidae</taxon>
        <taxon>Cyprininae</taxon>
        <taxon>Carassius</taxon>
    </lineage>
</organism>
<evidence type="ECO:0000313" key="2">
    <source>
        <dbReference type="Proteomes" id="UP000515129"/>
    </source>
</evidence>
<dbReference type="PANTHER" id="PTHR21472:SF30">
    <property type="entry name" value="ENDONUCLEASE DOMAIN-CONTAINING 1 PROTEIN-RELATED"/>
    <property type="match status" value="1"/>
</dbReference>
<feature type="chain" id="PRO_5027634735" evidence="1">
    <location>
        <begin position="20"/>
        <end position="160"/>
    </location>
</feature>
<keyword evidence="2" id="KW-1185">Reference proteome</keyword>
<dbReference type="SUPFAM" id="SSF54060">
    <property type="entry name" value="His-Me finger endonucleases"/>
    <property type="match status" value="1"/>
</dbReference>
<name>A0A6P6PM75_CARAU</name>
<dbReference type="InterPro" id="IPR039015">
    <property type="entry name" value="ENDOD1"/>
</dbReference>
<gene>
    <name evidence="3" type="primary">LOC113105336</name>
</gene>
<dbReference type="InterPro" id="IPR044929">
    <property type="entry name" value="DNA/RNA_non-sp_Endonuclease_sf"/>
</dbReference>
<protein>
    <submittedName>
        <fullName evidence="3">Endonuclease domain-containing 1 protein-like</fullName>
    </submittedName>
</protein>
<dbReference type="Proteomes" id="UP000515129">
    <property type="component" value="Chromosome 7"/>
</dbReference>
<dbReference type="RefSeq" id="XP_026122163.1">
    <property type="nucleotide sequence ID" value="XM_026266378.1"/>
</dbReference>
<reference evidence="3" key="1">
    <citation type="submission" date="2025-08" db="UniProtKB">
        <authorList>
            <consortium name="RefSeq"/>
        </authorList>
    </citation>
    <scope>IDENTIFICATION</scope>
    <source>
        <strain evidence="3">Wakin</strain>
        <tissue evidence="3">Muscle</tissue>
    </source>
</reference>
<sequence length="160" mass="18384">MRHFILLLLLSSVCFFTMSEVVDKFDKCKQFFLDNTAPVFTPEDVSLKPICQCLLDDKSQPIYLYATLYSTSLKIPVFSANVYNRSRTIGRCDAWYIEPQLDVPSINDKCMLSQGNGNNIGTNQAPNSDYHKSKYDRGHLYPVLHTNNHLPHRPTQLHRS</sequence>
<evidence type="ECO:0000256" key="1">
    <source>
        <dbReference type="SAM" id="SignalP"/>
    </source>
</evidence>
<dbReference type="AlphaFoldDB" id="A0A6P6PM75"/>
<dbReference type="Gene3D" id="3.40.570.10">
    <property type="entry name" value="Extracellular Endonuclease, subunit A"/>
    <property type="match status" value="1"/>
</dbReference>
<accession>A0A6P6PM75</accession>
<dbReference type="InterPro" id="IPR044925">
    <property type="entry name" value="His-Me_finger_sf"/>
</dbReference>
<dbReference type="PANTHER" id="PTHR21472">
    <property type="entry name" value="ENDONUCLEASE DOMAIN-CONTAINING 1 PROTEIN ENDOD1"/>
    <property type="match status" value="1"/>
</dbReference>
<feature type="signal peptide" evidence="1">
    <location>
        <begin position="1"/>
        <end position="19"/>
    </location>
</feature>